<evidence type="ECO:0000313" key="1">
    <source>
        <dbReference type="EMBL" id="JAT39546.1"/>
    </source>
</evidence>
<reference evidence="1" key="1">
    <citation type="submission" date="2015-11" db="EMBL/GenBank/DDBJ databases">
        <title>De novo transcriptome assembly of four potential Pierce s Disease insect vectors from Arizona vineyards.</title>
        <authorList>
            <person name="Tassone E.E."/>
        </authorList>
    </citation>
    <scope>NUCLEOTIDE SEQUENCE</scope>
</reference>
<dbReference type="EMBL" id="GEBQ01000431">
    <property type="protein sequence ID" value="JAT39546.1"/>
    <property type="molecule type" value="Transcribed_RNA"/>
</dbReference>
<name>A0A1B6MUC1_9HEMI</name>
<proteinExistence type="predicted"/>
<protein>
    <submittedName>
        <fullName evidence="1">Uncharacterized protein</fullName>
    </submittedName>
</protein>
<dbReference type="AlphaFoldDB" id="A0A1B6MUC1"/>
<feature type="non-terminal residue" evidence="1">
    <location>
        <position position="1"/>
    </location>
</feature>
<gene>
    <name evidence="1" type="ORF">g.26328</name>
</gene>
<sequence length="219" mass="24863">RYEDLVREVFITGILKGSEMRLVSLCYSTGKKQAKLIAVSNSMELRKRSPKEPKVVELNFAAHLRRDGITNRPHTSLKIQTMDSVIELLSLVFTANTHSPYMMVDTQQKYQCDGTVQISEILEHHNFRSRTHMRVDVRISQHVSYGSEFEVPVTSNGENVQLMPNKKYNVNVMLNQPCVMFACGISSLSQEDITVAFPNSNGHCPTFVSKLLYRPINPT</sequence>
<organism evidence="1">
    <name type="scientific">Graphocephala atropunctata</name>
    <dbReference type="NCBI Taxonomy" id="36148"/>
    <lineage>
        <taxon>Eukaryota</taxon>
        <taxon>Metazoa</taxon>
        <taxon>Ecdysozoa</taxon>
        <taxon>Arthropoda</taxon>
        <taxon>Hexapoda</taxon>
        <taxon>Insecta</taxon>
        <taxon>Pterygota</taxon>
        <taxon>Neoptera</taxon>
        <taxon>Paraneoptera</taxon>
        <taxon>Hemiptera</taxon>
        <taxon>Auchenorrhyncha</taxon>
        <taxon>Membracoidea</taxon>
        <taxon>Cicadellidae</taxon>
        <taxon>Cicadellinae</taxon>
        <taxon>Cicadellini</taxon>
        <taxon>Graphocephala</taxon>
    </lineage>
</organism>
<accession>A0A1B6MUC1</accession>